<evidence type="ECO:0000256" key="1">
    <source>
        <dbReference type="SAM" id="SignalP"/>
    </source>
</evidence>
<evidence type="ECO:0000313" key="4">
    <source>
        <dbReference type="Proteomes" id="UP001500618"/>
    </source>
</evidence>
<dbReference type="SUPFAM" id="SSF51445">
    <property type="entry name" value="(Trans)glycosidases"/>
    <property type="match status" value="1"/>
</dbReference>
<dbReference type="InterPro" id="IPR039514">
    <property type="entry name" value="6GAL-like"/>
</dbReference>
<keyword evidence="1" id="KW-0732">Signal</keyword>
<reference evidence="4" key="1">
    <citation type="journal article" date="2019" name="Int. J. Syst. Evol. Microbiol.">
        <title>The Global Catalogue of Microorganisms (GCM) 10K type strain sequencing project: providing services to taxonomists for standard genome sequencing and annotation.</title>
        <authorList>
            <consortium name="The Broad Institute Genomics Platform"/>
            <consortium name="The Broad Institute Genome Sequencing Center for Infectious Disease"/>
            <person name="Wu L."/>
            <person name="Ma J."/>
        </authorList>
    </citation>
    <scope>NUCLEOTIDE SEQUENCE [LARGE SCALE GENOMIC DNA]</scope>
    <source>
        <strain evidence="4">JCM 14718</strain>
    </source>
</reference>
<comment type="caution">
    <text evidence="3">The sequence shown here is derived from an EMBL/GenBank/DDBJ whole genome shotgun (WGS) entry which is preliminary data.</text>
</comment>
<dbReference type="Pfam" id="PF14587">
    <property type="entry name" value="Glyco_hydr_30_2"/>
    <property type="match status" value="1"/>
</dbReference>
<dbReference type="EMBL" id="BAAANY010000058">
    <property type="protein sequence ID" value="GAA1723530.1"/>
    <property type="molecule type" value="Genomic_DNA"/>
</dbReference>
<dbReference type="Gene3D" id="3.20.20.80">
    <property type="entry name" value="Glycosidases"/>
    <property type="match status" value="1"/>
</dbReference>
<evidence type="ECO:0000259" key="2">
    <source>
        <dbReference type="Pfam" id="PF14587"/>
    </source>
</evidence>
<name>A0ABP4VE26_9ACTN</name>
<feature type="chain" id="PRO_5045627568" description="Endo-beta-1,6-galactanase-like domain-containing protein" evidence="1">
    <location>
        <begin position="27"/>
        <end position="488"/>
    </location>
</feature>
<dbReference type="PANTHER" id="PTHR42767">
    <property type="entry name" value="ENDO-BETA-1,6-GALACTANASE"/>
    <property type="match status" value="1"/>
</dbReference>
<dbReference type="Gene3D" id="2.60.40.1180">
    <property type="entry name" value="Golgi alpha-mannosidase II"/>
    <property type="match status" value="1"/>
</dbReference>
<dbReference type="RefSeq" id="WP_344315578.1">
    <property type="nucleotide sequence ID" value="NZ_BAAANY010000058.1"/>
</dbReference>
<proteinExistence type="predicted"/>
<dbReference type="InterPro" id="IPR017853">
    <property type="entry name" value="GH"/>
</dbReference>
<organism evidence="3 4">
    <name type="scientific">Fodinicola feengrottensis</name>
    <dbReference type="NCBI Taxonomy" id="435914"/>
    <lineage>
        <taxon>Bacteria</taxon>
        <taxon>Bacillati</taxon>
        <taxon>Actinomycetota</taxon>
        <taxon>Actinomycetes</taxon>
        <taxon>Mycobacteriales</taxon>
        <taxon>Fodinicola</taxon>
    </lineage>
</organism>
<evidence type="ECO:0000313" key="3">
    <source>
        <dbReference type="EMBL" id="GAA1723530.1"/>
    </source>
</evidence>
<gene>
    <name evidence="3" type="ORF">GCM10009765_84400</name>
</gene>
<sequence>MRRRNLLAAALAGAASSALIPAAAHADYTTVVDPATTWGTWEGWGTSLCWWGKAYGNRDDVADIAFTRNTVPYNGLQLPGLGLNIVRYNAGGGTTKPINGDSMVVSPNIQPSRQMDGYWLDWFSSDPSSASWDWYADSAQRNLMWKARDRGANIFELFSNSPMWWMCTNHNPSGNADGTKDNLQSWNYQQHAVYLATIAKYTHDHWGLNFHSVDAFNEPSSAWWTAAGTQEGCHFDVSTQKAVINYLRSELNARGLGDVLVAASDETSYDLARSTWAGLDATTKSQVSKVNVHGYQYGGGRRDLLYNAVHADGKVLWNSEYGEGDASGLSLTSNLNLDFRWLHPTAWVYWQAFDGGGWGLIQADEGAGTTGAVNPKYYVLAQFCRHIRPGMRIIDGGEANTVAAYDSTAHRLVIVTTNYGTAQWINYDLSKFGSVQGDNGAVRRWATDTSGTGDKYTFHADTNLSGKRFWSDFSANTVQTFEIDNVTL</sequence>
<feature type="domain" description="Endo-beta-1,6-galactanase-like" evidence="2">
    <location>
        <begin position="30"/>
        <end position="261"/>
    </location>
</feature>
<dbReference type="InterPro" id="IPR039743">
    <property type="entry name" value="6GAL/EXGAL"/>
</dbReference>
<keyword evidence="4" id="KW-1185">Reference proteome</keyword>
<accession>A0ABP4VE26</accession>
<feature type="signal peptide" evidence="1">
    <location>
        <begin position="1"/>
        <end position="26"/>
    </location>
</feature>
<protein>
    <recommendedName>
        <fullName evidence="2">Endo-beta-1,6-galactanase-like domain-containing protein</fullName>
    </recommendedName>
</protein>
<dbReference type="InterPro" id="IPR013780">
    <property type="entry name" value="Glyco_hydro_b"/>
</dbReference>
<dbReference type="PANTHER" id="PTHR42767:SF1">
    <property type="entry name" value="ENDO-BETA-1,6-GALACTANASE-LIKE DOMAIN-CONTAINING PROTEIN"/>
    <property type="match status" value="1"/>
</dbReference>
<dbReference type="Proteomes" id="UP001500618">
    <property type="component" value="Unassembled WGS sequence"/>
</dbReference>